<dbReference type="InterPro" id="IPR043129">
    <property type="entry name" value="ATPase_NBD"/>
</dbReference>
<keyword evidence="4" id="KW-1185">Reference proteome</keyword>
<dbReference type="SUPFAM" id="SSF53067">
    <property type="entry name" value="Actin-like ATPase domain"/>
    <property type="match status" value="1"/>
</dbReference>
<organism evidence="3 4">
    <name type="scientific">Fimbriimonas ginsengisoli Gsoil 348</name>
    <dbReference type="NCBI Taxonomy" id="661478"/>
    <lineage>
        <taxon>Bacteria</taxon>
        <taxon>Bacillati</taxon>
        <taxon>Armatimonadota</taxon>
        <taxon>Fimbriimonadia</taxon>
        <taxon>Fimbriimonadales</taxon>
        <taxon>Fimbriimonadaceae</taxon>
        <taxon>Fimbriimonas</taxon>
    </lineage>
</organism>
<comment type="similarity">
    <text evidence="1">Belongs to the ROK (NagC/XylR) family.</text>
</comment>
<dbReference type="Gene3D" id="3.30.420.40">
    <property type="match status" value="2"/>
</dbReference>
<dbReference type="InterPro" id="IPR036388">
    <property type="entry name" value="WH-like_DNA-bd_sf"/>
</dbReference>
<dbReference type="PANTHER" id="PTHR18964">
    <property type="entry name" value="ROK (REPRESSOR, ORF, KINASE) FAMILY"/>
    <property type="match status" value="1"/>
</dbReference>
<evidence type="ECO:0000313" key="3">
    <source>
        <dbReference type="EMBL" id="AIE84653.1"/>
    </source>
</evidence>
<evidence type="ECO:0000256" key="2">
    <source>
        <dbReference type="SAM" id="MobiDB-lite"/>
    </source>
</evidence>
<dbReference type="EMBL" id="CP007139">
    <property type="protein sequence ID" value="AIE84653.1"/>
    <property type="molecule type" value="Genomic_DNA"/>
</dbReference>
<dbReference type="InterPro" id="IPR049874">
    <property type="entry name" value="ROK_cs"/>
</dbReference>
<dbReference type="InterPro" id="IPR036390">
    <property type="entry name" value="WH_DNA-bd_sf"/>
</dbReference>
<dbReference type="Pfam" id="PF00480">
    <property type="entry name" value="ROK"/>
    <property type="match status" value="1"/>
</dbReference>
<dbReference type="SUPFAM" id="SSF46785">
    <property type="entry name" value="Winged helix' DNA-binding domain"/>
    <property type="match status" value="1"/>
</dbReference>
<feature type="region of interest" description="Disordered" evidence="2">
    <location>
        <begin position="1"/>
        <end position="20"/>
    </location>
</feature>
<dbReference type="STRING" id="661478.OP10G_1285"/>
<protein>
    <submittedName>
        <fullName evidence="3">Transcriptional repressor of the xylose operon</fullName>
    </submittedName>
</protein>
<dbReference type="HOGENOM" id="CLU_036604_13_2_0"/>
<dbReference type="PANTHER" id="PTHR18964:SF149">
    <property type="entry name" value="BIFUNCTIONAL UDP-N-ACETYLGLUCOSAMINE 2-EPIMERASE_N-ACETYLMANNOSAMINE KINASE"/>
    <property type="match status" value="1"/>
</dbReference>
<evidence type="ECO:0000256" key="1">
    <source>
        <dbReference type="ARBA" id="ARBA00006479"/>
    </source>
</evidence>
<dbReference type="Proteomes" id="UP000027982">
    <property type="component" value="Chromosome"/>
</dbReference>
<evidence type="ECO:0000313" key="4">
    <source>
        <dbReference type="Proteomes" id="UP000027982"/>
    </source>
</evidence>
<gene>
    <name evidence="3" type="ORF">OP10G_1285</name>
</gene>
<dbReference type="RefSeq" id="WP_025226725.1">
    <property type="nucleotide sequence ID" value="NZ_CP007139.1"/>
</dbReference>
<dbReference type="OrthoDB" id="9796533at2"/>
<dbReference type="PROSITE" id="PS01125">
    <property type="entry name" value="ROK"/>
    <property type="match status" value="1"/>
</dbReference>
<accession>A0A068NM65</accession>
<dbReference type="KEGG" id="fgi:OP10G_1285"/>
<dbReference type="InterPro" id="IPR000600">
    <property type="entry name" value="ROK"/>
</dbReference>
<dbReference type="AlphaFoldDB" id="A0A068NM65"/>
<dbReference type="Gene3D" id="1.10.10.10">
    <property type="entry name" value="Winged helix-like DNA-binding domain superfamily/Winged helix DNA-binding domain"/>
    <property type="match status" value="1"/>
</dbReference>
<proteinExistence type="inferred from homology"/>
<reference evidence="3 4" key="1">
    <citation type="journal article" date="2014" name="PLoS ONE">
        <title>The first complete genome sequence of the class fimbriimonadia in the phylum armatimonadetes.</title>
        <authorList>
            <person name="Hu Z.Y."/>
            <person name="Wang Y.Z."/>
            <person name="Im W.T."/>
            <person name="Wang S.Y."/>
            <person name="Zhao G.P."/>
            <person name="Zheng H.J."/>
            <person name="Quan Z.X."/>
        </authorList>
    </citation>
    <scope>NUCLEOTIDE SEQUENCE [LARGE SCALE GENOMIC DNA]</scope>
    <source>
        <strain evidence="3">Gsoil 348</strain>
    </source>
</reference>
<sequence length="401" mass="43193">MEERPQSDLGLGVQQNPPRPATLKRINMRRFLEEIRTRGPSTRAELTRATGVAPPTSSSTIADLLETGWLEQSDDDRATAKGRPGKVFRLASSSTAMVLGVRIDIDECVIAPSGLDGIPRDAEAKRFPTPKDYDGLLQAIFRHADAYLKPGKGRCLGLGLAVPGLVDEGSGRVAMSPNLHFLDGQPLCTDLQRRLEIEVVCTQEEHALCLAEQRLGRAKELSDYAVVDVSSGMGMGVVSGGSYIHGRRGFAGEIGHVTAEPNGQLCGCGNRGCMETVATDTALLNAVCARVGQRLSFEEMTNRIARGNLDIAPELDRTLDYVAIALSSVTNLFNPEAIFLHGRLLDLAPDTMDRLRVKTRARALGPSFEGVQLHRAQGNKLYGALAGLLDQVFAAVGPRLT</sequence>
<dbReference type="eggNOG" id="COG1940">
    <property type="taxonomic scope" value="Bacteria"/>
</dbReference>
<feature type="region of interest" description="Disordered" evidence="2">
    <location>
        <begin position="38"/>
        <end position="58"/>
    </location>
</feature>
<name>A0A068NM65_FIMGI</name>